<dbReference type="Proteomes" id="UP000652755">
    <property type="component" value="Unassembled WGS sequence"/>
</dbReference>
<accession>A0ABR7KYG8</accession>
<organism evidence="2 3">
    <name type="scientific">Pedobacter fastidiosus</name>
    <dbReference type="NCBI Taxonomy" id="2765361"/>
    <lineage>
        <taxon>Bacteria</taxon>
        <taxon>Pseudomonadati</taxon>
        <taxon>Bacteroidota</taxon>
        <taxon>Sphingobacteriia</taxon>
        <taxon>Sphingobacteriales</taxon>
        <taxon>Sphingobacteriaceae</taxon>
        <taxon>Pedobacter</taxon>
    </lineage>
</organism>
<dbReference type="InterPro" id="IPR046911">
    <property type="entry name" value="ABC-3C_CTD9"/>
</dbReference>
<reference evidence="2 3" key="1">
    <citation type="submission" date="2020-08" db="EMBL/GenBank/DDBJ databases">
        <authorList>
            <person name="Sun Q."/>
            <person name="Inoue M."/>
        </authorList>
    </citation>
    <scope>NUCLEOTIDE SEQUENCE [LARGE SCALE GENOMIC DNA]</scope>
    <source>
        <strain evidence="2 3">CCM 8938</strain>
    </source>
</reference>
<evidence type="ECO:0000259" key="1">
    <source>
        <dbReference type="Pfam" id="PF20285"/>
    </source>
</evidence>
<protein>
    <recommendedName>
        <fullName evidence="1">ABC-three component systems C-terminal domain-containing protein</fullName>
    </recommendedName>
</protein>
<dbReference type="EMBL" id="JACRYL010000026">
    <property type="protein sequence ID" value="MBC6112777.1"/>
    <property type="molecule type" value="Genomic_DNA"/>
</dbReference>
<feature type="domain" description="ABC-three component systems C-terminal" evidence="1">
    <location>
        <begin position="35"/>
        <end position="148"/>
    </location>
</feature>
<name>A0ABR7KYG8_9SPHI</name>
<proteinExistence type="predicted"/>
<gene>
    <name evidence="2" type="ORF">H7U22_20330</name>
</gene>
<keyword evidence="3" id="KW-1185">Reference proteome</keyword>
<comment type="caution">
    <text evidence="2">The sequence shown here is derived from an EMBL/GenBank/DDBJ whole genome shotgun (WGS) entry which is preliminary data.</text>
</comment>
<sequence length="158" mass="17939">MAEEYKKESANDKVITEVVGKLQHFISNIDTEFIGLEQKLINGGFQNELQFANLLKEQYTKYLASNNLSRASQKIHAFLLARIYVAFNMYVPEAINEGKSNSEIKDIILEKIVQPVEDVLGVDNVLELYQDDVMSMVYFLTGNCHIKWEGNANISSSL</sequence>
<dbReference type="Pfam" id="PF20285">
    <property type="entry name" value="CTD9"/>
    <property type="match status" value="1"/>
</dbReference>
<evidence type="ECO:0000313" key="3">
    <source>
        <dbReference type="Proteomes" id="UP000652755"/>
    </source>
</evidence>
<evidence type="ECO:0000313" key="2">
    <source>
        <dbReference type="EMBL" id="MBC6112777.1"/>
    </source>
</evidence>
<dbReference type="RefSeq" id="WP_187073190.1">
    <property type="nucleotide sequence ID" value="NZ_JACRYL010000026.1"/>
</dbReference>